<feature type="binding site" evidence="10">
    <location>
        <begin position="131"/>
        <end position="133"/>
    </location>
    <ligand>
        <name>substrate</name>
    </ligand>
</feature>
<dbReference type="Proteomes" id="UP000242288">
    <property type="component" value="Unassembled WGS sequence"/>
</dbReference>
<dbReference type="Pfam" id="PF00365">
    <property type="entry name" value="PFK"/>
    <property type="match status" value="1"/>
</dbReference>
<dbReference type="AlphaFoldDB" id="A0A2J6WQZ1"/>
<evidence type="ECO:0000313" key="12">
    <source>
        <dbReference type="EMBL" id="PMP72816.1"/>
    </source>
</evidence>
<comment type="pathway">
    <text evidence="10">Carbohydrate degradation; glycolysis; D-glyceraldehyde 3-phosphate and glycerone phosphate from D-glucose: step 3/4.</text>
</comment>
<organism evidence="12 13">
    <name type="scientific">Thermodesulfovibrio aggregans</name>
    <dbReference type="NCBI Taxonomy" id="86166"/>
    <lineage>
        <taxon>Bacteria</taxon>
        <taxon>Pseudomonadati</taxon>
        <taxon>Nitrospirota</taxon>
        <taxon>Thermodesulfovibrionia</taxon>
        <taxon>Thermodesulfovibrionales</taxon>
        <taxon>Thermodesulfovibrionaceae</taxon>
        <taxon>Thermodesulfovibrio</taxon>
    </lineage>
</organism>
<feature type="domain" description="Phosphofructokinase" evidence="11">
    <location>
        <begin position="4"/>
        <end position="323"/>
    </location>
</feature>
<comment type="subcellular location">
    <subcellularLocation>
        <location evidence="10">Cytoplasm</location>
    </subcellularLocation>
</comment>
<gene>
    <name evidence="10" type="primary">pfp</name>
    <name evidence="12" type="ORF">C0186_00265</name>
</gene>
<keyword evidence="4 10" id="KW-0808">Transferase</keyword>
<feature type="binding site" evidence="10">
    <location>
        <position position="106"/>
    </location>
    <ligand>
        <name>Mg(2+)</name>
        <dbReference type="ChEBI" id="CHEBI:18420"/>
        <note>catalytic</note>
    </ligand>
</feature>
<dbReference type="GO" id="GO:0047334">
    <property type="term" value="F:diphosphate-fructose-6-phosphate 1-phosphotransferase activity"/>
    <property type="evidence" value="ECO:0007669"/>
    <property type="project" value="UniProtKB-EC"/>
</dbReference>
<dbReference type="PRINTS" id="PR00476">
    <property type="entry name" value="PHFRCTKINASE"/>
</dbReference>
<evidence type="ECO:0000256" key="7">
    <source>
        <dbReference type="ARBA" id="ARBA00022842"/>
    </source>
</evidence>
<dbReference type="EMBL" id="PNIO01000003">
    <property type="protein sequence ID" value="PMP72816.1"/>
    <property type="molecule type" value="Genomic_DNA"/>
</dbReference>
<sequence>METVGIIVGGGPAPGINGTISAATIEAINQGKKVVGIKGGFKPLFDGDLSCAMPLTVDDVSRIHTKGGSILRTSRERTEKVREKFPILMETLKKLGIKYLITIGGDGTLFMANWIEREARGEINVVHVPKTIDNDLPLPGGASTFGYETARHWGVEIVKNIMEDARVTARWYFLTIMGRYTGHLALGVGKAAGATITIIPEEFPEEKISFKKVADILTGAIIKRMSMGRDHGVAILAEGLSEKFDPEELSEYEQLEKDETGRVRLSEIQLGRIMKNFVKKSLEELGIKITIVDKNIGYELRSADPIPYDIEYTRNLGYGAVRYLLRGGTGAMITFEEGHLMPIPFVELMDYRTGKVKIRKVDITSENYEVGRKYMIRLEKEDFEGDRLKALASVVRMTEKEFRERFYHVTS</sequence>
<dbReference type="GO" id="GO:0046872">
    <property type="term" value="F:metal ion binding"/>
    <property type="evidence" value="ECO:0007669"/>
    <property type="project" value="UniProtKB-KW"/>
</dbReference>
<dbReference type="InterPro" id="IPR022953">
    <property type="entry name" value="ATP_PFK"/>
</dbReference>
<comment type="subunit">
    <text evidence="10">Homodimer.</text>
</comment>
<dbReference type="Gene3D" id="3.40.50.450">
    <property type="match status" value="1"/>
</dbReference>
<evidence type="ECO:0000256" key="6">
    <source>
        <dbReference type="ARBA" id="ARBA00022777"/>
    </source>
</evidence>
<feature type="binding site" evidence="10">
    <location>
        <begin position="177"/>
        <end position="179"/>
    </location>
    <ligand>
        <name>substrate</name>
    </ligand>
</feature>
<dbReference type="InterPro" id="IPR011403">
    <property type="entry name" value="PPi-PFK_TM0289"/>
</dbReference>
<evidence type="ECO:0000256" key="10">
    <source>
        <dbReference type="HAMAP-Rule" id="MF_01979"/>
    </source>
</evidence>
<protein>
    <recommendedName>
        <fullName evidence="10">Pyrophosphate--fructose 6-phosphate 1-phosphotransferase</fullName>
        <ecNumber evidence="10">2.7.1.90</ecNumber>
    </recommendedName>
    <alternativeName>
        <fullName evidence="10">6-phosphofructokinase, pyrophosphate dependent</fullName>
    </alternativeName>
    <alternativeName>
        <fullName evidence="10">PPi-dependent phosphofructokinase</fullName>
        <shortName evidence="10">PPi-PFK</shortName>
    </alternativeName>
    <alternativeName>
        <fullName evidence="10">Pyrophosphate-dependent 6-phosphofructose-1-kinase</fullName>
    </alternativeName>
</protein>
<dbReference type="GO" id="GO:0009749">
    <property type="term" value="P:response to glucose"/>
    <property type="evidence" value="ECO:0007669"/>
    <property type="project" value="TreeGrafter"/>
</dbReference>
<comment type="activity regulation">
    <text evidence="10">Non-allosteric.</text>
</comment>
<evidence type="ECO:0000256" key="2">
    <source>
        <dbReference type="ARBA" id="ARBA00003138"/>
    </source>
</evidence>
<keyword evidence="3 10" id="KW-0963">Cytoplasm</keyword>
<feature type="binding site" evidence="10">
    <location>
        <position position="11"/>
    </location>
    <ligand>
        <name>diphosphate</name>
        <dbReference type="ChEBI" id="CHEBI:33019"/>
    </ligand>
</feature>
<feature type="active site" description="Proton acceptor" evidence="10">
    <location>
        <position position="133"/>
    </location>
</feature>
<evidence type="ECO:0000256" key="5">
    <source>
        <dbReference type="ARBA" id="ARBA00022723"/>
    </source>
</evidence>
<keyword evidence="8 10" id="KW-0324">Glycolysis</keyword>
<feature type="site" description="Important for catalytic activity; stabilizes the transition state when the phosphoryl donor is PPi" evidence="10">
    <location>
        <position position="130"/>
    </location>
</feature>
<dbReference type="GO" id="GO:0006002">
    <property type="term" value="P:fructose 6-phosphate metabolic process"/>
    <property type="evidence" value="ECO:0007669"/>
    <property type="project" value="InterPro"/>
</dbReference>
<dbReference type="GO" id="GO:0005829">
    <property type="term" value="C:cytosol"/>
    <property type="evidence" value="ECO:0007669"/>
    <property type="project" value="TreeGrafter"/>
</dbReference>
<dbReference type="GO" id="GO:0003872">
    <property type="term" value="F:6-phosphofructokinase activity"/>
    <property type="evidence" value="ECO:0007669"/>
    <property type="project" value="UniProtKB-UniRule"/>
</dbReference>
<comment type="function">
    <text evidence="2 10">Catalyzes the phosphorylation of D-fructose 6-phosphate, the first committing step of glycolysis. Uses inorganic phosphate (PPi) as phosphoryl donor instead of ATP like common ATP-dependent phosphofructokinases (ATP-PFKs), which renders the reaction reversible, and can thus function both in glycolysis and gluconeogenesis. Consistently, PPi-PFK can replace the enzymes of both the forward (ATP-PFK) and reverse (fructose-bisphosphatase (FBPase)) reactions.</text>
</comment>
<dbReference type="InterPro" id="IPR000023">
    <property type="entry name" value="Phosphofructokinase_dom"/>
</dbReference>
<keyword evidence="5 10" id="KW-0479">Metal-binding</keyword>
<evidence type="ECO:0000256" key="3">
    <source>
        <dbReference type="ARBA" id="ARBA00022490"/>
    </source>
</evidence>
<feature type="binding site" evidence="10">
    <location>
        <begin position="298"/>
        <end position="301"/>
    </location>
    <ligand>
        <name>substrate</name>
    </ligand>
</feature>
<dbReference type="HAMAP" id="MF_01979">
    <property type="entry name" value="Phosphofructokinase_II_Short"/>
    <property type="match status" value="1"/>
</dbReference>
<keyword evidence="7 10" id="KW-0460">Magnesium</keyword>
<evidence type="ECO:0000256" key="4">
    <source>
        <dbReference type="ARBA" id="ARBA00022679"/>
    </source>
</evidence>
<evidence type="ECO:0000256" key="8">
    <source>
        <dbReference type="ARBA" id="ARBA00023152"/>
    </source>
</evidence>
<evidence type="ECO:0000256" key="1">
    <source>
        <dbReference type="ARBA" id="ARBA00001946"/>
    </source>
</evidence>
<dbReference type="SUPFAM" id="SSF53784">
    <property type="entry name" value="Phosphofructokinase"/>
    <property type="match status" value="1"/>
</dbReference>
<comment type="caution">
    <text evidence="12">The sequence shown here is derived from an EMBL/GenBank/DDBJ whole genome shotgun (WGS) entry which is preliminary data.</text>
</comment>
<evidence type="ECO:0000259" key="11">
    <source>
        <dbReference type="Pfam" id="PF00365"/>
    </source>
</evidence>
<reference evidence="12 13" key="1">
    <citation type="submission" date="2018-01" db="EMBL/GenBank/DDBJ databases">
        <title>Metagenomic assembled genomes from two thermal pools in the Uzon Caldera, Kamchatka, Russia.</title>
        <authorList>
            <person name="Wilkins L."/>
            <person name="Ettinger C."/>
        </authorList>
    </citation>
    <scope>NUCLEOTIDE SEQUENCE [LARGE SCALE GENOMIC DNA]</scope>
    <source>
        <strain evidence="12">ZAV-04</strain>
    </source>
</reference>
<dbReference type="PANTHER" id="PTHR43650">
    <property type="entry name" value="PYROPHOSPHATE--FRUCTOSE 6-PHOSPHATE 1-PHOSPHOTRANSFERASE"/>
    <property type="match status" value="1"/>
</dbReference>
<comment type="caution">
    <text evidence="10">Lacks conserved residue(s) required for the propagation of feature annotation.</text>
</comment>
<dbReference type="Gene3D" id="3.40.50.460">
    <property type="entry name" value="Phosphofructokinase domain"/>
    <property type="match status" value="1"/>
</dbReference>
<evidence type="ECO:0000313" key="13">
    <source>
        <dbReference type="Proteomes" id="UP000242288"/>
    </source>
</evidence>
<proteinExistence type="inferred from homology"/>
<dbReference type="InterPro" id="IPR035966">
    <property type="entry name" value="PKF_sf"/>
</dbReference>
<name>A0A2J6WQZ1_9BACT</name>
<evidence type="ECO:0000256" key="9">
    <source>
        <dbReference type="ARBA" id="ARBA00048072"/>
    </source>
</evidence>
<keyword evidence="6 10" id="KW-0418">Kinase</keyword>
<comment type="cofactor">
    <cofactor evidence="1 10">
        <name>Mg(2+)</name>
        <dbReference type="ChEBI" id="CHEBI:18420"/>
    </cofactor>
</comment>
<dbReference type="UniPathway" id="UPA00109">
    <property type="reaction ID" value="UER00182"/>
</dbReference>
<comment type="catalytic activity">
    <reaction evidence="9 10">
        <text>beta-D-fructose 6-phosphate + diphosphate = beta-D-fructose 1,6-bisphosphate + phosphate + H(+)</text>
        <dbReference type="Rhea" id="RHEA:13613"/>
        <dbReference type="ChEBI" id="CHEBI:15378"/>
        <dbReference type="ChEBI" id="CHEBI:32966"/>
        <dbReference type="ChEBI" id="CHEBI:33019"/>
        <dbReference type="ChEBI" id="CHEBI:43474"/>
        <dbReference type="ChEBI" id="CHEBI:57634"/>
        <dbReference type="EC" id="2.7.1.90"/>
    </reaction>
</comment>
<dbReference type="InterPro" id="IPR054846">
    <property type="entry name" value="PFKA_PPi_Ttgales"/>
</dbReference>
<dbReference type="PIRSF" id="PIRSF036482">
    <property type="entry name" value="PPi_PFK_TM0289"/>
    <property type="match status" value="1"/>
</dbReference>
<dbReference type="FunFam" id="3.40.50.460:FF:000017">
    <property type="entry name" value="Pyrophosphate--fructose 6-phosphate 1-phosphotransferase"/>
    <property type="match status" value="1"/>
</dbReference>
<comment type="similarity">
    <text evidence="10">Belongs to the phosphofructokinase type A (PFKA) family. PPi-dependent PFK group II subfamily. Clade 'Short' sub-subfamily.</text>
</comment>
<dbReference type="EC" id="2.7.1.90" evidence="10"/>
<dbReference type="NCBIfam" id="NF041103">
    <property type="entry name" value="PFKA_PPi_Ttgales"/>
    <property type="match status" value="1"/>
</dbReference>
<feature type="binding site" evidence="10">
    <location>
        <position position="238"/>
    </location>
    <ligand>
        <name>substrate</name>
    </ligand>
</feature>
<accession>A0A2J6WQZ1</accession>
<dbReference type="PANTHER" id="PTHR43650:SF1">
    <property type="entry name" value="PYROPHOSPHATE--FRUCTOSE 6-PHOSPHATE 1-PHOSPHOTRANSFERASE SUBUNIT BETA 2"/>
    <property type="match status" value="1"/>
</dbReference>